<evidence type="ECO:0008006" key="4">
    <source>
        <dbReference type="Google" id="ProtNLM"/>
    </source>
</evidence>
<evidence type="ECO:0000313" key="2">
    <source>
        <dbReference type="EMBL" id="MCD9641407.1"/>
    </source>
</evidence>
<dbReference type="EMBL" id="JACEIK010003353">
    <property type="protein sequence ID" value="MCD9641407.1"/>
    <property type="molecule type" value="Genomic_DNA"/>
</dbReference>
<keyword evidence="1" id="KW-0812">Transmembrane</keyword>
<gene>
    <name evidence="2" type="ORF">HAX54_027582</name>
</gene>
<proteinExistence type="predicted"/>
<sequence length="191" mass="22006">MKLEYQNQQSTGGSSMASNSPIKKILLLSLSSVSLFSLLFSFLNIYSLELYLSAIPFQLVVDNKHYIFLICNGILVLLAKTSGIEAKEEELEDEDDVLAINEEQQQQQQQHYSMLVVLEDKQEGAILNEEKEMEYFNINALCTDEEEEDDDDDEALNKLSTEELNKKFEEFIRRMKEEISIEPPQQLVILK</sequence>
<comment type="caution">
    <text evidence="2">The sequence shown here is derived from an EMBL/GenBank/DDBJ whole genome shotgun (WGS) entry which is preliminary data.</text>
</comment>
<reference evidence="2 3" key="1">
    <citation type="journal article" date="2021" name="BMC Genomics">
        <title>Datura genome reveals duplications of psychoactive alkaloid biosynthetic genes and high mutation rate following tissue culture.</title>
        <authorList>
            <person name="Rajewski A."/>
            <person name="Carter-House D."/>
            <person name="Stajich J."/>
            <person name="Litt A."/>
        </authorList>
    </citation>
    <scope>NUCLEOTIDE SEQUENCE [LARGE SCALE GENOMIC DNA]</scope>
    <source>
        <strain evidence="2">AR-01</strain>
    </source>
</reference>
<keyword evidence="1" id="KW-0472">Membrane</keyword>
<keyword evidence="1" id="KW-1133">Transmembrane helix</keyword>
<dbReference type="PANTHER" id="PTHR34947">
    <property type="entry name" value="TRANSMEMBRANE PROTEIN"/>
    <property type="match status" value="1"/>
</dbReference>
<protein>
    <recommendedName>
        <fullName evidence="4">Transmembrane protein</fullName>
    </recommendedName>
</protein>
<evidence type="ECO:0000256" key="1">
    <source>
        <dbReference type="SAM" id="Phobius"/>
    </source>
</evidence>
<name>A0ABS8V4Q8_DATST</name>
<feature type="transmembrane region" description="Helical" evidence="1">
    <location>
        <begin position="25"/>
        <end position="46"/>
    </location>
</feature>
<dbReference type="Proteomes" id="UP000823775">
    <property type="component" value="Unassembled WGS sequence"/>
</dbReference>
<accession>A0ABS8V4Q8</accession>
<evidence type="ECO:0000313" key="3">
    <source>
        <dbReference type="Proteomes" id="UP000823775"/>
    </source>
</evidence>
<keyword evidence="3" id="KW-1185">Reference proteome</keyword>
<dbReference type="PANTHER" id="PTHR34947:SF3">
    <property type="entry name" value="TRANSMEMBRANE PROTEIN"/>
    <property type="match status" value="1"/>
</dbReference>
<organism evidence="2 3">
    <name type="scientific">Datura stramonium</name>
    <name type="common">Jimsonweed</name>
    <name type="synonym">Common thornapple</name>
    <dbReference type="NCBI Taxonomy" id="4076"/>
    <lineage>
        <taxon>Eukaryota</taxon>
        <taxon>Viridiplantae</taxon>
        <taxon>Streptophyta</taxon>
        <taxon>Embryophyta</taxon>
        <taxon>Tracheophyta</taxon>
        <taxon>Spermatophyta</taxon>
        <taxon>Magnoliopsida</taxon>
        <taxon>eudicotyledons</taxon>
        <taxon>Gunneridae</taxon>
        <taxon>Pentapetalae</taxon>
        <taxon>asterids</taxon>
        <taxon>lamiids</taxon>
        <taxon>Solanales</taxon>
        <taxon>Solanaceae</taxon>
        <taxon>Solanoideae</taxon>
        <taxon>Datureae</taxon>
        <taxon>Datura</taxon>
    </lineage>
</organism>